<feature type="domain" description="Lipid/polyisoprenoid-binding YceI-like" evidence="1">
    <location>
        <begin position="5"/>
        <end position="168"/>
    </location>
</feature>
<protein>
    <submittedName>
        <fullName evidence="2">YceI family protein</fullName>
    </submittedName>
</protein>
<evidence type="ECO:0000313" key="2">
    <source>
        <dbReference type="EMBL" id="MCU7694511.1"/>
    </source>
</evidence>
<dbReference type="Proteomes" id="UP001209317">
    <property type="component" value="Unassembled WGS sequence"/>
</dbReference>
<dbReference type="PANTHER" id="PTHR34406">
    <property type="entry name" value="PROTEIN YCEI"/>
    <property type="match status" value="1"/>
</dbReference>
<dbReference type="RefSeq" id="WP_263037997.1">
    <property type="nucleotide sequence ID" value="NZ_JAOTPL010000010.1"/>
</dbReference>
<dbReference type="InterPro" id="IPR007372">
    <property type="entry name" value="Lipid/polyisoprenoid-bd_YceI"/>
</dbReference>
<sequence length="170" mass="18451">MASTTWIIDKAHSEITFKVKHMMISTVSGRFNDFDSTVDTDGENLSTAKIQFSAEVNSIDTRNSQRDGHLKSADFFDAENHPQITFVSTGFDGAHLTGDLTLRGVTKQVTLSVETGGIITSDGQKRAGFEVEGKINRKDFGLSWSALTEAGGMVVADEVKISANVEYVQA</sequence>
<dbReference type="AlphaFoldDB" id="A0AAE3LN24"/>
<dbReference type="Pfam" id="PF04264">
    <property type="entry name" value="YceI"/>
    <property type="match status" value="1"/>
</dbReference>
<proteinExistence type="predicted"/>
<organism evidence="2 3">
    <name type="scientific">Haoranjiania flava</name>
    <dbReference type="NCBI Taxonomy" id="1856322"/>
    <lineage>
        <taxon>Bacteria</taxon>
        <taxon>Pseudomonadati</taxon>
        <taxon>Bacteroidota</taxon>
        <taxon>Chitinophagia</taxon>
        <taxon>Chitinophagales</taxon>
        <taxon>Chitinophagaceae</taxon>
        <taxon>Haoranjiania</taxon>
    </lineage>
</organism>
<gene>
    <name evidence="2" type="ORF">OD355_08290</name>
</gene>
<dbReference type="EMBL" id="JAOTPL010000010">
    <property type="protein sequence ID" value="MCU7694511.1"/>
    <property type="molecule type" value="Genomic_DNA"/>
</dbReference>
<dbReference type="SUPFAM" id="SSF101874">
    <property type="entry name" value="YceI-like"/>
    <property type="match status" value="1"/>
</dbReference>
<evidence type="ECO:0000313" key="3">
    <source>
        <dbReference type="Proteomes" id="UP001209317"/>
    </source>
</evidence>
<evidence type="ECO:0000259" key="1">
    <source>
        <dbReference type="SMART" id="SM00867"/>
    </source>
</evidence>
<dbReference type="InterPro" id="IPR036761">
    <property type="entry name" value="TTHA0802/YceI-like_sf"/>
</dbReference>
<comment type="caution">
    <text evidence="2">The sequence shown here is derived from an EMBL/GenBank/DDBJ whole genome shotgun (WGS) entry which is preliminary data.</text>
</comment>
<keyword evidence="3" id="KW-1185">Reference proteome</keyword>
<accession>A0AAE3LN24</accession>
<name>A0AAE3LN24_9BACT</name>
<reference evidence="2" key="1">
    <citation type="submission" date="2022-10" db="EMBL/GenBank/DDBJ databases">
        <authorList>
            <person name="Kim H.S."/>
            <person name="Kim J.-S."/>
            <person name="Suh M.K."/>
            <person name="Eom M.K."/>
            <person name="Lee J.-S."/>
        </authorList>
    </citation>
    <scope>NUCLEOTIDE SEQUENCE</scope>
    <source>
        <strain evidence="2">LIP-5</strain>
    </source>
</reference>
<dbReference type="Gene3D" id="2.40.128.110">
    <property type="entry name" value="Lipid/polyisoprenoid-binding, YceI-like"/>
    <property type="match status" value="1"/>
</dbReference>
<dbReference type="PANTHER" id="PTHR34406:SF1">
    <property type="entry name" value="PROTEIN YCEI"/>
    <property type="match status" value="1"/>
</dbReference>
<dbReference type="SMART" id="SM00867">
    <property type="entry name" value="YceI"/>
    <property type="match status" value="1"/>
</dbReference>